<comment type="subcellular location">
    <subcellularLocation>
        <location evidence="2">Chromosome</location>
    </subcellularLocation>
    <subcellularLocation>
        <location evidence="3">Cytoplasm</location>
        <location evidence="3">Cytoskeleton</location>
        <location evidence="3">Microtubule organizing center</location>
        <location evidence="3">Centrosome</location>
    </subcellularLocation>
    <subcellularLocation>
        <location evidence="4">Nucleus</location>
        <location evidence="4">Nucleolus</location>
    </subcellularLocation>
</comment>
<keyword evidence="10" id="KW-0597">Phosphoprotein</keyword>
<evidence type="ECO:0000256" key="22">
    <source>
        <dbReference type="ARBA" id="ARBA00067366"/>
    </source>
</evidence>
<dbReference type="SUPFAM" id="SSF57850">
    <property type="entry name" value="RING/U-box"/>
    <property type="match status" value="1"/>
</dbReference>
<feature type="compositionally biased region" description="Basic and acidic residues" evidence="29">
    <location>
        <begin position="1726"/>
        <end position="1739"/>
    </location>
</feature>
<dbReference type="CDD" id="cd16620">
    <property type="entry name" value="vRING-HC-C4C4_RBBP6"/>
    <property type="match status" value="1"/>
</dbReference>
<feature type="region of interest" description="Disordered" evidence="29">
    <location>
        <begin position="1292"/>
        <end position="1745"/>
    </location>
</feature>
<evidence type="ECO:0000256" key="16">
    <source>
        <dbReference type="ARBA" id="ARBA00022786"/>
    </source>
</evidence>
<feature type="compositionally biased region" description="Basic and acidic residues" evidence="29">
    <location>
        <begin position="927"/>
        <end position="943"/>
    </location>
</feature>
<evidence type="ECO:0000256" key="13">
    <source>
        <dbReference type="ARBA" id="ARBA00022723"/>
    </source>
</evidence>
<evidence type="ECO:0000256" key="27">
    <source>
        <dbReference type="ARBA" id="ARBA00081903"/>
    </source>
</evidence>
<name>A0AA97L9T5_EUBMA</name>
<evidence type="ECO:0000256" key="23">
    <source>
        <dbReference type="ARBA" id="ARBA00075665"/>
    </source>
</evidence>
<evidence type="ECO:0000313" key="34">
    <source>
        <dbReference type="Proteomes" id="UP001190640"/>
    </source>
</evidence>
<feature type="compositionally biased region" description="Basic residues" evidence="29">
    <location>
        <begin position="1713"/>
        <end position="1725"/>
    </location>
</feature>
<dbReference type="FunFam" id="4.10.60.10:FF:000005">
    <property type="entry name" value="E3 ubiquitin-protein ligase RBBP6"/>
    <property type="match status" value="1"/>
</dbReference>
<dbReference type="CTD" id="5930"/>
<feature type="compositionally biased region" description="Basic and acidic residues" evidence="29">
    <location>
        <begin position="608"/>
        <end position="646"/>
    </location>
</feature>
<evidence type="ECO:0000256" key="24">
    <source>
        <dbReference type="ARBA" id="ARBA00076177"/>
    </source>
</evidence>
<feature type="compositionally biased region" description="Basic and acidic residues" evidence="29">
    <location>
        <begin position="1609"/>
        <end position="1637"/>
    </location>
</feature>
<protein>
    <recommendedName>
        <fullName evidence="22">E3 ubiquitin-protein ligase RBBP6</fullName>
        <ecNumber evidence="6">2.3.2.27</ecNumber>
    </recommendedName>
    <alternativeName>
        <fullName evidence="23">Proliferation potential-related protein</fullName>
    </alternativeName>
    <alternativeName>
        <fullName evidence="24">Protein P2P-R</fullName>
    </alternativeName>
    <alternativeName>
        <fullName evidence="27">RING-type E3 ubiquitin transferase RBBP6</fullName>
    </alternativeName>
    <alternativeName>
        <fullName evidence="26">Retinoblastoma-binding protein 6</fullName>
    </alternativeName>
    <alternativeName>
        <fullName evidence="25">p53-associated cellular protein of testis</fullName>
    </alternativeName>
</protein>
<evidence type="ECO:0000256" key="12">
    <source>
        <dbReference type="ARBA" id="ARBA00022705"/>
    </source>
</evidence>
<feature type="compositionally biased region" description="Polar residues" evidence="29">
    <location>
        <begin position="1581"/>
        <end position="1590"/>
    </location>
</feature>
<keyword evidence="16" id="KW-0833">Ubl conjugation pathway</keyword>
<dbReference type="InterPro" id="IPR025829">
    <property type="entry name" value="Zn_knuckle_CX2CX3GHX4C"/>
</dbReference>
<feature type="compositionally biased region" description="Basic and acidic residues" evidence="29">
    <location>
        <begin position="1434"/>
        <end position="1460"/>
    </location>
</feature>
<dbReference type="Gene3D" id="3.30.40.10">
    <property type="entry name" value="Zinc/RING finger domain, C3HC4 (zinc finger)"/>
    <property type="match status" value="1"/>
</dbReference>
<feature type="compositionally biased region" description="Low complexity" evidence="29">
    <location>
        <begin position="656"/>
        <end position="690"/>
    </location>
</feature>
<dbReference type="GO" id="GO:0008270">
    <property type="term" value="F:zinc ion binding"/>
    <property type="evidence" value="ECO:0007669"/>
    <property type="project" value="UniProtKB-KW"/>
</dbReference>
<dbReference type="SUPFAM" id="SSF57756">
    <property type="entry name" value="Retrovirus zinc finger-like domains"/>
    <property type="match status" value="1"/>
</dbReference>
<sequence length="1745" mass="193866">MSCVHYKFSSKLNYDTVTFDGLHISLCDLKRQIMGREKLKAADCDLQITNAQTKEEYTDDNALIPKNSSVIVRRIPIGGVKCTSKTYIISRTDPVSGTSKAIDDSSASISLAQLTKTANLAEANASEEDKIKAMMSQSGHEYDPINYMKKPLGPPPPTYTCFRCGKPGHYIKNCPTNGDKNFESIPRIKKSTGIPRSFMMEVQDPTTKGAMLTNTGKYAIPTIDAEAYAIGKKEKPPFLPEDPSSSSEEEDPIPDELLCLICKDIMTDAVVIPCCGNSYCDECIRTSLLESEEHTCPTCHQTDVSPDALIANKFLRQAVNNFKNETGYTKRLRKQAQPPRQAAPRNVPSMLRAAVSRQQDPLMAPPPSAPVHSAASLTLPLASTATALPVNPSASAPAGEVPAPIAMAIHSDKPEGPFREGDGVGPAAAHATASEHSKPPSSLSVSTVMEEKGYQVPVLGQPALPGQLGPHGHSIPTMGQPMRPNPVRSAGGRSGWEPSSNRGRPHSDRTQRTQAPTLPASTQVFVPVPPPPPPLYPPPPHALPLPPGVPPPQFPPQFPPGQPPPAGYTVPPPGYPPAPANISTPWVPTPVPTAHSNAIPTTQPPPLSREEFYREQRRLKEEEKKKSKLDEFTNDFAKELMEYKKIQKERRRSYSRSKSPYSASSYSRSSYTYSKSRSGSSRSRSYSRSFSRSHSRSYSRSPPYPRRGRGKSRNYRSRSRSHGYHRSRSRSPPYRRYHSRSRSPVYRGQSPNKRPVSQGEGEREYFNRYREVPAYDMKAYYGRSVDMRGDPFEKDRFREWENYRELCEKYYKGFPAGAQPRPLLNRENFSPERFGPPGPRRENSPYIRGRRDEYAGGPGHRNRGIGTGYSEKLPVREGHSMKEIAKGKEKEAENAPGDGKGNKHKKHRKRRKGEEGAGFLPGADLSEGSRKSRDPPAGEDSKPDPLFMLPSRDDATPVRDEPMEADSVAFKPLSDKERKEKPKGKTEKAKRKPEGMATPKKDVPVRLMKAPPEKQETDREKSPRADLPPRKVKEEVPKAETSKSLSSQKDEKPPGTPRKVHLRATKEHSETRSAKEEKAKKEHPKDIKPEKQPPSKEEKSKKPTDRSKAAEAKTEKRKRKGEEKAEKDQEAAPQVKLPKQDVAELKLSPKGQTEPEGEKAARSPEKEKTVSPVVPAKKIKLNRETGKKIVSAENVPPLKDPPVEKPEPASSKGKPEKTKGKLRRKMAAGDGSTSTLVDYPSTSSAGGSPVRKSEEKVDTKRTVIKTMEEYNNDITAPAEDVIIMIQVPQSKWDKDEFDSEEEEEVKSAQQVPSAVGKPASVIKSISMKPPIKHLEKDPEPLEKNAKVLKEPSHESSQPDSKSTVLNEKLKNRDRDHSASDRDSSEKKKIGIQPEKERSEQGTKSSSSHSSKESRSSEKHDSIHGSSARDFTPTWDKKYDYDSSRDHSSSKRREERSEVSRKKASPSRSRESASSGQKNKLRDERSDQSKKGAGDSRRSSYSPPRDRKQSEQKAASRRSAEHCRSQERSSGKEREKHPSSETRSNRERMGGNKPLCRGRSPETREPGTVPNDKSTSKPKPQPSHSSRLSSDPTRETDEAAFVPDYNESDSDSHTSAKEDNFPGRSARDGKEKTAHKSQDALAAAPAAPPGGSSQSSRSQSPSESQGRSSSASSADSQDSKKKRKKKDKKKHKRHKKHKKHKKHAGTESELEKSQKHKHKKKKSKKSKDKEREREREDQKPKAAVGV</sequence>
<feature type="compositionally biased region" description="Basic and acidic residues" evidence="29">
    <location>
        <begin position="1201"/>
        <end position="1219"/>
    </location>
</feature>
<dbReference type="SMART" id="SM01180">
    <property type="entry name" value="DWNN"/>
    <property type="match status" value="1"/>
</dbReference>
<dbReference type="Pfam" id="PF13696">
    <property type="entry name" value="zf-CCHC_2"/>
    <property type="match status" value="1"/>
</dbReference>
<dbReference type="InterPro" id="IPR013083">
    <property type="entry name" value="Znf_RING/FYVE/PHD"/>
</dbReference>
<dbReference type="PANTHER" id="PTHR15439:SF0">
    <property type="entry name" value="CELL DIVISION CYCLE AND APOPTOSIS REGULATOR PROTEIN 1-RELATED"/>
    <property type="match status" value="1"/>
</dbReference>
<comment type="catalytic activity">
    <reaction evidence="1">
        <text>S-ubiquitinyl-[E2 ubiquitin-conjugating enzyme]-L-cysteine + [acceptor protein]-L-lysine = [E2 ubiquitin-conjugating enzyme]-L-cysteine + N(6)-ubiquitinyl-[acceptor protein]-L-lysine.</text>
        <dbReference type="EC" id="2.3.2.27"/>
    </reaction>
</comment>
<feature type="compositionally biased region" description="Basic residues" evidence="29">
    <location>
        <begin position="706"/>
        <end position="741"/>
    </location>
</feature>
<feature type="compositionally biased region" description="Basic and acidic residues" evidence="29">
    <location>
        <begin position="1517"/>
        <end position="1549"/>
    </location>
</feature>
<dbReference type="Proteomes" id="UP001190640">
    <property type="component" value="Chromosome 12"/>
</dbReference>
<comment type="pathway">
    <text evidence="5">Protein modification; protein ubiquitination.</text>
</comment>
<evidence type="ECO:0000256" key="3">
    <source>
        <dbReference type="ARBA" id="ARBA00004300"/>
    </source>
</evidence>
<evidence type="ECO:0000256" key="25">
    <source>
        <dbReference type="ARBA" id="ARBA00076610"/>
    </source>
</evidence>
<dbReference type="PROSITE" id="PS51282">
    <property type="entry name" value="DWNN"/>
    <property type="match status" value="1"/>
</dbReference>
<dbReference type="InterPro" id="IPR033489">
    <property type="entry name" value="RBBP6"/>
</dbReference>
<evidence type="ECO:0000256" key="18">
    <source>
        <dbReference type="ARBA" id="ARBA00022843"/>
    </source>
</evidence>
<evidence type="ECO:0000256" key="8">
    <source>
        <dbReference type="ARBA" id="ARBA00022490"/>
    </source>
</evidence>
<dbReference type="InterPro" id="IPR014891">
    <property type="entry name" value="DWNN_domain"/>
</dbReference>
<dbReference type="InterPro" id="IPR001878">
    <property type="entry name" value="Znf_CCHC"/>
</dbReference>
<keyword evidence="7" id="KW-0158">Chromosome</keyword>
<evidence type="ECO:0000256" key="4">
    <source>
        <dbReference type="ARBA" id="ARBA00004604"/>
    </source>
</evidence>
<feature type="compositionally biased region" description="Polar residues" evidence="29">
    <location>
        <begin position="1231"/>
        <end position="1246"/>
    </location>
</feature>
<feature type="domain" description="RING-type" evidence="30">
    <location>
        <begin position="259"/>
        <end position="300"/>
    </location>
</feature>
<keyword evidence="12" id="KW-0235">DNA replication</keyword>
<evidence type="ECO:0000259" key="33">
    <source>
        <dbReference type="PROSITE" id="PS51698"/>
    </source>
</evidence>
<evidence type="ECO:0000313" key="35">
    <source>
        <dbReference type="RefSeq" id="XP_054848345.1"/>
    </source>
</evidence>
<dbReference type="GO" id="GO:0006260">
    <property type="term" value="P:DNA replication"/>
    <property type="evidence" value="ECO:0007669"/>
    <property type="project" value="UniProtKB-KW"/>
</dbReference>
<feature type="compositionally biased region" description="Basic and acidic residues" evidence="29">
    <location>
        <begin position="1367"/>
        <end position="1400"/>
    </location>
</feature>
<evidence type="ECO:0000259" key="32">
    <source>
        <dbReference type="PROSITE" id="PS51282"/>
    </source>
</evidence>
<keyword evidence="8" id="KW-0963">Cytoplasm</keyword>
<feature type="compositionally biased region" description="Basic and acidic residues" evidence="29">
    <location>
        <begin position="1479"/>
        <end position="1510"/>
    </location>
</feature>
<evidence type="ECO:0000259" key="30">
    <source>
        <dbReference type="PROSITE" id="PS50089"/>
    </source>
</evidence>
<dbReference type="GO" id="GO:0005694">
    <property type="term" value="C:chromosome"/>
    <property type="evidence" value="ECO:0007669"/>
    <property type="project" value="UniProtKB-SubCell"/>
</dbReference>
<feature type="compositionally biased region" description="Basic and acidic residues" evidence="29">
    <location>
        <begin position="973"/>
        <end position="987"/>
    </location>
</feature>
<evidence type="ECO:0000256" key="17">
    <source>
        <dbReference type="ARBA" id="ARBA00022833"/>
    </source>
</evidence>
<evidence type="ECO:0000259" key="31">
    <source>
        <dbReference type="PROSITE" id="PS50158"/>
    </source>
</evidence>
<feature type="compositionally biased region" description="Polar residues" evidence="29">
    <location>
        <begin position="1354"/>
        <end position="1365"/>
    </location>
</feature>
<dbReference type="RefSeq" id="XP_054848345.1">
    <property type="nucleotide sequence ID" value="XM_054992370.1"/>
</dbReference>
<feature type="compositionally biased region" description="Basic and acidic residues" evidence="29">
    <location>
        <begin position="873"/>
        <end position="893"/>
    </location>
</feature>
<keyword evidence="14" id="KW-0227">DNA damage</keyword>
<dbReference type="EC" id="2.3.2.27" evidence="6"/>
<reference evidence="35" key="1">
    <citation type="submission" date="2025-08" db="UniProtKB">
        <authorList>
            <consortium name="RefSeq"/>
        </authorList>
    </citation>
    <scope>IDENTIFICATION</scope>
    <source>
        <tissue evidence="35">Blood</tissue>
    </source>
</reference>
<feature type="region of interest" description="Disordered" evidence="29">
    <location>
        <begin position="411"/>
        <end position="446"/>
    </location>
</feature>
<feature type="compositionally biased region" description="Basic and acidic residues" evidence="29">
    <location>
        <begin position="1332"/>
        <end position="1353"/>
    </location>
</feature>
<dbReference type="InterPro" id="IPR036875">
    <property type="entry name" value="Znf_CCHC_sf"/>
</dbReference>
<evidence type="ECO:0000256" key="14">
    <source>
        <dbReference type="ARBA" id="ARBA00022763"/>
    </source>
</evidence>
<gene>
    <name evidence="35" type="primary">RBBP6</name>
</gene>
<dbReference type="GO" id="GO:0016567">
    <property type="term" value="P:protein ubiquitination"/>
    <property type="evidence" value="ECO:0007669"/>
    <property type="project" value="InterPro"/>
</dbReference>
<evidence type="ECO:0000256" key="21">
    <source>
        <dbReference type="ARBA" id="ARBA00023242"/>
    </source>
</evidence>
<organism evidence="34 35">
    <name type="scientific">Eublepharis macularius</name>
    <name type="common">Leopard gecko</name>
    <name type="synonym">Cyrtodactylus macularius</name>
    <dbReference type="NCBI Taxonomy" id="481883"/>
    <lineage>
        <taxon>Eukaryota</taxon>
        <taxon>Metazoa</taxon>
        <taxon>Chordata</taxon>
        <taxon>Craniata</taxon>
        <taxon>Vertebrata</taxon>
        <taxon>Euteleostomi</taxon>
        <taxon>Lepidosauria</taxon>
        <taxon>Squamata</taxon>
        <taxon>Bifurcata</taxon>
        <taxon>Gekkota</taxon>
        <taxon>Eublepharidae</taxon>
        <taxon>Eublepharinae</taxon>
        <taxon>Eublepharis</taxon>
    </lineage>
</organism>
<feature type="region of interest" description="Disordered" evidence="29">
    <location>
        <begin position="462"/>
        <end position="765"/>
    </location>
</feature>
<dbReference type="PANTHER" id="PTHR15439">
    <property type="entry name" value="RETINOBLASTOMA-BINDING PROTEIN 6"/>
    <property type="match status" value="1"/>
</dbReference>
<evidence type="ECO:0000256" key="11">
    <source>
        <dbReference type="ARBA" id="ARBA00022679"/>
    </source>
</evidence>
<feature type="compositionally biased region" description="Low complexity" evidence="29">
    <location>
        <begin position="1638"/>
        <end position="1675"/>
    </location>
</feature>
<keyword evidence="18" id="KW-0832">Ubl conjugation</keyword>
<dbReference type="GO" id="GO:0006397">
    <property type="term" value="P:mRNA processing"/>
    <property type="evidence" value="ECO:0007669"/>
    <property type="project" value="InterPro"/>
</dbReference>
<feature type="compositionally biased region" description="Basic and acidic residues" evidence="29">
    <location>
        <begin position="1703"/>
        <end position="1712"/>
    </location>
</feature>
<keyword evidence="13" id="KW-0479">Metal-binding</keyword>
<keyword evidence="9" id="KW-1017">Isopeptide bond</keyword>
<dbReference type="GeneID" id="129338284"/>
<dbReference type="SMART" id="SM00343">
    <property type="entry name" value="ZnF_C2HC"/>
    <property type="match status" value="1"/>
</dbReference>
<dbReference type="GO" id="GO:0006974">
    <property type="term" value="P:DNA damage response"/>
    <property type="evidence" value="ECO:0007669"/>
    <property type="project" value="UniProtKB-KW"/>
</dbReference>
<dbReference type="KEGG" id="emc:129338284"/>
<feature type="compositionally biased region" description="Basic and acidic residues" evidence="29">
    <location>
        <begin position="1156"/>
        <end position="1169"/>
    </location>
</feature>
<dbReference type="GO" id="GO:0005813">
    <property type="term" value="C:centrosome"/>
    <property type="evidence" value="ECO:0007669"/>
    <property type="project" value="UniProtKB-SubCell"/>
</dbReference>
<dbReference type="InterPro" id="IPR003613">
    <property type="entry name" value="Ubox_domain"/>
</dbReference>
<feature type="domain" description="U-box" evidence="33">
    <location>
        <begin position="252"/>
        <end position="329"/>
    </location>
</feature>
<feature type="compositionally biased region" description="Basic residues" evidence="29">
    <location>
        <begin position="1679"/>
        <end position="1702"/>
    </location>
</feature>
<evidence type="ECO:0000256" key="19">
    <source>
        <dbReference type="ARBA" id="ARBA00022990"/>
    </source>
</evidence>
<dbReference type="FunFam" id="3.10.20.90:FF:000070">
    <property type="entry name" value="E3 ubiquitin-protein ligase RBBP6 isoform X2"/>
    <property type="match status" value="1"/>
</dbReference>
<evidence type="ECO:0000256" key="1">
    <source>
        <dbReference type="ARBA" id="ARBA00000900"/>
    </source>
</evidence>
<feature type="compositionally biased region" description="Basic residues" evidence="29">
    <location>
        <begin position="902"/>
        <end position="911"/>
    </location>
</feature>
<dbReference type="Gene3D" id="3.10.20.90">
    <property type="entry name" value="Phosphatidylinositol 3-kinase Catalytic Subunit, Chain A, domain 1"/>
    <property type="match status" value="1"/>
</dbReference>
<feature type="compositionally biased region" description="Basic and acidic residues" evidence="29">
    <location>
        <begin position="1064"/>
        <end position="1130"/>
    </location>
</feature>
<proteinExistence type="predicted"/>
<feature type="compositionally biased region" description="Basic and acidic residues" evidence="29">
    <location>
        <begin position="411"/>
        <end position="422"/>
    </location>
</feature>
<dbReference type="PROSITE" id="PS50158">
    <property type="entry name" value="ZF_CCHC"/>
    <property type="match status" value="1"/>
</dbReference>
<keyword evidence="19" id="KW-0007">Acetylation</keyword>
<dbReference type="Gene3D" id="4.10.60.10">
    <property type="entry name" value="Zinc finger, CCHC-type"/>
    <property type="match status" value="1"/>
</dbReference>
<feature type="compositionally biased region" description="Acidic residues" evidence="29">
    <location>
        <begin position="1295"/>
        <end position="1304"/>
    </location>
</feature>
<evidence type="ECO:0000256" key="15">
    <source>
        <dbReference type="ARBA" id="ARBA00022771"/>
    </source>
</evidence>
<evidence type="ECO:0000256" key="10">
    <source>
        <dbReference type="ARBA" id="ARBA00022553"/>
    </source>
</evidence>
<keyword evidence="20" id="KW-0206">Cytoskeleton</keyword>
<dbReference type="Pfam" id="PF08783">
    <property type="entry name" value="DWNN"/>
    <property type="match status" value="1"/>
</dbReference>
<dbReference type="GO" id="GO:0005730">
    <property type="term" value="C:nucleolus"/>
    <property type="evidence" value="ECO:0007669"/>
    <property type="project" value="UniProtKB-SubCell"/>
</dbReference>
<dbReference type="InterPro" id="IPR001841">
    <property type="entry name" value="Znf_RING"/>
</dbReference>
<evidence type="ECO:0000256" key="20">
    <source>
        <dbReference type="ARBA" id="ARBA00023212"/>
    </source>
</evidence>
<accession>A0AA97L9T5</accession>
<dbReference type="GO" id="GO:0061630">
    <property type="term" value="F:ubiquitin protein ligase activity"/>
    <property type="evidence" value="ECO:0007669"/>
    <property type="project" value="UniProtKB-EC"/>
</dbReference>
<keyword evidence="11" id="KW-0808">Transferase</keyword>
<keyword evidence="17" id="KW-0862">Zinc</keyword>
<evidence type="ECO:0000256" key="2">
    <source>
        <dbReference type="ARBA" id="ARBA00004286"/>
    </source>
</evidence>
<dbReference type="GO" id="GO:0003676">
    <property type="term" value="F:nucleic acid binding"/>
    <property type="evidence" value="ECO:0007669"/>
    <property type="project" value="InterPro"/>
</dbReference>
<dbReference type="Pfam" id="PF04564">
    <property type="entry name" value="U-box"/>
    <property type="match status" value="1"/>
</dbReference>
<keyword evidence="21" id="KW-0539">Nucleus</keyword>
<keyword evidence="15 28" id="KW-0863">Zinc-finger</keyword>
<evidence type="ECO:0000256" key="26">
    <source>
        <dbReference type="ARBA" id="ARBA00080587"/>
    </source>
</evidence>
<feature type="domain" description="DWNN" evidence="32">
    <location>
        <begin position="4"/>
        <end position="76"/>
    </location>
</feature>
<evidence type="ECO:0000256" key="9">
    <source>
        <dbReference type="ARBA" id="ARBA00022499"/>
    </source>
</evidence>
<feature type="domain" description="CCHC-type" evidence="31">
    <location>
        <begin position="161"/>
        <end position="175"/>
    </location>
</feature>
<feature type="compositionally biased region" description="Pro residues" evidence="29">
    <location>
        <begin position="527"/>
        <end position="579"/>
    </location>
</feature>
<feature type="compositionally biased region" description="Polar residues" evidence="29">
    <location>
        <begin position="512"/>
        <end position="524"/>
    </location>
</feature>
<evidence type="ECO:0000256" key="29">
    <source>
        <dbReference type="SAM" id="MobiDB-lite"/>
    </source>
</evidence>
<keyword evidence="34" id="KW-1185">Reference proteome</keyword>
<evidence type="ECO:0000256" key="28">
    <source>
        <dbReference type="PROSITE-ProRule" id="PRU00047"/>
    </source>
</evidence>
<dbReference type="SMART" id="SM00184">
    <property type="entry name" value="RING"/>
    <property type="match status" value="1"/>
</dbReference>
<feature type="compositionally biased region" description="Basic and acidic residues" evidence="29">
    <location>
        <begin position="1011"/>
        <end position="1041"/>
    </location>
</feature>
<dbReference type="FunFam" id="3.30.40.10:FF:000139">
    <property type="entry name" value="E3 ubiquitin-protein ligase RBBP6 isoform X1"/>
    <property type="match status" value="1"/>
</dbReference>
<feature type="region of interest" description="Disordered" evidence="29">
    <location>
        <begin position="814"/>
        <end position="1259"/>
    </location>
</feature>
<feature type="compositionally biased region" description="Basic and acidic residues" evidence="29">
    <location>
        <begin position="1409"/>
        <end position="1422"/>
    </location>
</feature>
<evidence type="ECO:0000256" key="5">
    <source>
        <dbReference type="ARBA" id="ARBA00004906"/>
    </source>
</evidence>
<feature type="compositionally biased region" description="Basic and acidic residues" evidence="29">
    <location>
        <begin position="951"/>
        <end position="962"/>
    </location>
</feature>
<dbReference type="GO" id="GO:0006511">
    <property type="term" value="P:ubiquitin-dependent protein catabolic process"/>
    <property type="evidence" value="ECO:0007669"/>
    <property type="project" value="TreeGrafter"/>
</dbReference>
<dbReference type="PROSITE" id="PS50089">
    <property type="entry name" value="ZF_RING_2"/>
    <property type="match status" value="1"/>
</dbReference>
<dbReference type="PROSITE" id="PS51698">
    <property type="entry name" value="U_BOX"/>
    <property type="match status" value="1"/>
</dbReference>
<evidence type="ECO:0000256" key="6">
    <source>
        <dbReference type="ARBA" id="ARBA00012483"/>
    </source>
</evidence>
<feature type="compositionally biased region" description="Basic and acidic residues" evidence="29">
    <location>
        <begin position="839"/>
        <end position="854"/>
    </location>
</feature>
<evidence type="ECO:0000256" key="7">
    <source>
        <dbReference type="ARBA" id="ARBA00022454"/>
    </source>
</evidence>